<keyword evidence="1" id="KW-0067">ATP-binding</keyword>
<evidence type="ECO:0000313" key="2">
    <source>
        <dbReference type="Proteomes" id="UP001431199"/>
    </source>
</evidence>
<gene>
    <name evidence="1" type="ORF">N5B56_11500</name>
</gene>
<proteinExistence type="predicted"/>
<organism evidence="1 2">
    <name type="scientific">Eubacterium album</name>
    <dbReference type="NCBI Taxonomy" id="2978477"/>
    <lineage>
        <taxon>Bacteria</taxon>
        <taxon>Bacillati</taxon>
        <taxon>Bacillota</taxon>
        <taxon>Clostridia</taxon>
        <taxon>Eubacteriales</taxon>
        <taxon>Eubacteriaceae</taxon>
        <taxon>Eubacterium</taxon>
    </lineage>
</organism>
<name>A0ABT2M5L6_9FIRM</name>
<dbReference type="EMBL" id="JAODBU010000012">
    <property type="protein sequence ID" value="MCT7399697.1"/>
    <property type="molecule type" value="Genomic_DNA"/>
</dbReference>
<protein>
    <submittedName>
        <fullName evidence="1">ATP-binding protein</fullName>
    </submittedName>
</protein>
<keyword evidence="2" id="KW-1185">Reference proteome</keyword>
<dbReference type="GO" id="GO:0005524">
    <property type="term" value="F:ATP binding"/>
    <property type="evidence" value="ECO:0007669"/>
    <property type="project" value="UniProtKB-KW"/>
</dbReference>
<comment type="caution">
    <text evidence="1">The sequence shown here is derived from an EMBL/GenBank/DDBJ whole genome shotgun (WGS) entry which is preliminary data.</text>
</comment>
<dbReference type="InterPro" id="IPR027417">
    <property type="entry name" value="P-loop_NTPase"/>
</dbReference>
<reference evidence="1" key="1">
    <citation type="submission" date="2022-09" db="EMBL/GenBank/DDBJ databases">
        <title>Eubacterium sp. LFL-14 isolated from human feces.</title>
        <authorList>
            <person name="Liu F."/>
        </authorList>
    </citation>
    <scope>NUCLEOTIDE SEQUENCE</scope>
    <source>
        <strain evidence="1">LFL-14</strain>
    </source>
</reference>
<sequence>MSSGTKAGLEISYIITSLICNMHDLYYCDELFSFVNSDIEKACLSIIIDKLKGRKQLFFTTHNSDILDMQLPKHAYSFLKKDMSDDETTIKCISASKYLKRNTDSLKNAVENDLFCTAPELNRIYEIADL</sequence>
<dbReference type="Gene3D" id="3.40.50.300">
    <property type="entry name" value="P-loop containing nucleotide triphosphate hydrolases"/>
    <property type="match status" value="1"/>
</dbReference>
<dbReference type="RefSeq" id="WP_260979011.1">
    <property type="nucleotide sequence ID" value="NZ_JAODBU010000012.1"/>
</dbReference>
<evidence type="ECO:0000313" key="1">
    <source>
        <dbReference type="EMBL" id="MCT7399697.1"/>
    </source>
</evidence>
<accession>A0ABT2M5L6</accession>
<dbReference type="Proteomes" id="UP001431199">
    <property type="component" value="Unassembled WGS sequence"/>
</dbReference>
<keyword evidence="1" id="KW-0547">Nucleotide-binding</keyword>